<dbReference type="InterPro" id="IPR029032">
    <property type="entry name" value="AhpD-like"/>
</dbReference>
<proteinExistence type="predicted"/>
<comment type="caution">
    <text evidence="2">The sequence shown here is derived from an EMBL/GenBank/DDBJ whole genome shotgun (WGS) entry which is preliminary data.</text>
</comment>
<dbReference type="SUPFAM" id="SSF69118">
    <property type="entry name" value="AhpD-like"/>
    <property type="match status" value="1"/>
</dbReference>
<sequence length="187" mass="21328">MARIHVIQEEEAEGMLQKVYQDLIQSRGKLAEVHKIQSLNPKTIISHMQLYMDIMYGQSPLKRWQREMIAVVVSVTNQCAYCTQHHAEALHIFWKDVDKMNELIDNKNVSSLEPINQLWNKLAKTITATPSSPEIGETIEKLKNLGLDDRSILDATLVIAYFNFVNRIILGLGVELEADGGKGYKYE</sequence>
<organism evidence="2 3">
    <name type="scientific">Fontibacter flavus</name>
    <dbReference type="NCBI Taxonomy" id="654838"/>
    <lineage>
        <taxon>Bacteria</taxon>
        <taxon>Pseudomonadati</taxon>
        <taxon>Bacteroidota</taxon>
        <taxon>Cytophagia</taxon>
        <taxon>Cytophagales</taxon>
        <taxon>Cyclobacteriaceae</taxon>
        <taxon>Fontibacter</taxon>
    </lineage>
</organism>
<dbReference type="NCBIfam" id="TIGR00778">
    <property type="entry name" value="ahpD_dom"/>
    <property type="match status" value="1"/>
</dbReference>
<protein>
    <submittedName>
        <fullName evidence="2">Peroxidase-related enzyme</fullName>
    </submittedName>
</protein>
<dbReference type="EMBL" id="JBHLWI010000050">
    <property type="protein sequence ID" value="MFC0264361.1"/>
    <property type="molecule type" value="Genomic_DNA"/>
</dbReference>
<dbReference type="GO" id="GO:0004601">
    <property type="term" value="F:peroxidase activity"/>
    <property type="evidence" value="ECO:0007669"/>
    <property type="project" value="UniProtKB-KW"/>
</dbReference>
<evidence type="ECO:0000313" key="3">
    <source>
        <dbReference type="Proteomes" id="UP001589797"/>
    </source>
</evidence>
<evidence type="ECO:0000259" key="1">
    <source>
        <dbReference type="Pfam" id="PF02627"/>
    </source>
</evidence>
<dbReference type="InterPro" id="IPR003779">
    <property type="entry name" value="CMD-like"/>
</dbReference>
<dbReference type="NCBIfam" id="TIGR01926">
    <property type="entry name" value="peroxid_rel"/>
    <property type="match status" value="1"/>
</dbReference>
<dbReference type="Pfam" id="PF02627">
    <property type="entry name" value="CMD"/>
    <property type="match status" value="1"/>
</dbReference>
<keyword evidence="2" id="KW-0575">Peroxidase</keyword>
<name>A0ABV6FX90_9BACT</name>
<dbReference type="Proteomes" id="UP001589797">
    <property type="component" value="Unassembled WGS sequence"/>
</dbReference>
<feature type="domain" description="Carboxymuconolactone decarboxylase-like" evidence="1">
    <location>
        <begin position="48"/>
        <end position="92"/>
    </location>
</feature>
<dbReference type="Gene3D" id="1.20.1290.10">
    <property type="entry name" value="AhpD-like"/>
    <property type="match status" value="1"/>
</dbReference>
<dbReference type="InterPro" id="IPR004675">
    <property type="entry name" value="AhpD_core"/>
</dbReference>
<dbReference type="PANTHER" id="PTHR35446:SF2">
    <property type="entry name" value="CARBOXYMUCONOLACTONE DECARBOXYLASE-LIKE DOMAIN-CONTAINING PROTEIN"/>
    <property type="match status" value="1"/>
</dbReference>
<keyword evidence="3" id="KW-1185">Reference proteome</keyword>
<gene>
    <name evidence="2" type="ORF">ACFFIP_16870</name>
</gene>
<reference evidence="2 3" key="1">
    <citation type="submission" date="2024-09" db="EMBL/GenBank/DDBJ databases">
        <authorList>
            <person name="Sun Q."/>
            <person name="Mori K."/>
        </authorList>
    </citation>
    <scope>NUCLEOTIDE SEQUENCE [LARGE SCALE GENOMIC DNA]</scope>
    <source>
        <strain evidence="2 3">CCM 7650</strain>
    </source>
</reference>
<keyword evidence="2" id="KW-0560">Oxidoreductase</keyword>
<accession>A0ABV6FX90</accession>
<evidence type="ECO:0000313" key="2">
    <source>
        <dbReference type="EMBL" id="MFC0264361.1"/>
    </source>
</evidence>
<dbReference type="PANTHER" id="PTHR35446">
    <property type="entry name" value="SI:CH211-175M2.5"/>
    <property type="match status" value="1"/>
</dbReference>
<dbReference type="InterPro" id="IPR010195">
    <property type="entry name" value="Uncharacterised_peroxidase-rel"/>
</dbReference>
<dbReference type="RefSeq" id="WP_382388901.1">
    <property type="nucleotide sequence ID" value="NZ_JBHLWI010000050.1"/>
</dbReference>